<name>A0A833RM41_9POAL</name>
<sequence>MEDMDRLSHLGKSCKGLYGDLERIAGILNVQRAAGLSHRAGSEGLLTWDTFRRMKAISFRDGKEQLAWNGRGQSLPQEQKTELEQKETLRSFSAIWTPMSSKQEGPRIQDKCDTTGWLIMLMMIPVKRIAVPYGMGVLQRMQGLQFWSAA</sequence>
<gene>
    <name evidence="1" type="ORF">FCM35_KLT18590</name>
</gene>
<dbReference type="InterPro" id="IPR036397">
    <property type="entry name" value="RNaseH_sf"/>
</dbReference>
<evidence type="ECO:0000313" key="2">
    <source>
        <dbReference type="Proteomes" id="UP000623129"/>
    </source>
</evidence>
<dbReference type="EMBL" id="SWLB01000006">
    <property type="protein sequence ID" value="KAF3338003.1"/>
    <property type="molecule type" value="Genomic_DNA"/>
</dbReference>
<accession>A0A833RM41</accession>
<dbReference type="AlphaFoldDB" id="A0A833RM41"/>
<dbReference type="SUPFAM" id="SSF53098">
    <property type="entry name" value="Ribonuclease H-like"/>
    <property type="match status" value="1"/>
</dbReference>
<dbReference type="GO" id="GO:0003676">
    <property type="term" value="F:nucleic acid binding"/>
    <property type="evidence" value="ECO:0007669"/>
    <property type="project" value="InterPro"/>
</dbReference>
<dbReference type="OrthoDB" id="1164111at2759"/>
<protein>
    <submittedName>
        <fullName evidence="1">CCR4-associated factor 1</fullName>
    </submittedName>
</protein>
<organism evidence="1 2">
    <name type="scientific">Carex littledalei</name>
    <dbReference type="NCBI Taxonomy" id="544730"/>
    <lineage>
        <taxon>Eukaryota</taxon>
        <taxon>Viridiplantae</taxon>
        <taxon>Streptophyta</taxon>
        <taxon>Embryophyta</taxon>
        <taxon>Tracheophyta</taxon>
        <taxon>Spermatophyta</taxon>
        <taxon>Magnoliopsida</taxon>
        <taxon>Liliopsida</taxon>
        <taxon>Poales</taxon>
        <taxon>Cyperaceae</taxon>
        <taxon>Cyperoideae</taxon>
        <taxon>Cariceae</taxon>
        <taxon>Carex</taxon>
        <taxon>Carex subgen. Euthyceras</taxon>
    </lineage>
</organism>
<dbReference type="InterPro" id="IPR012337">
    <property type="entry name" value="RNaseH-like_sf"/>
</dbReference>
<comment type="caution">
    <text evidence="1">The sequence shown here is derived from an EMBL/GenBank/DDBJ whole genome shotgun (WGS) entry which is preliminary data.</text>
</comment>
<evidence type="ECO:0000313" key="1">
    <source>
        <dbReference type="EMBL" id="KAF3338003.1"/>
    </source>
</evidence>
<proteinExistence type="predicted"/>
<keyword evidence="2" id="KW-1185">Reference proteome</keyword>
<dbReference type="Proteomes" id="UP000623129">
    <property type="component" value="Unassembled WGS sequence"/>
</dbReference>
<reference evidence="1" key="1">
    <citation type="submission" date="2020-01" db="EMBL/GenBank/DDBJ databases">
        <title>Genome sequence of Kobresia littledalei, the first chromosome-level genome in the family Cyperaceae.</title>
        <authorList>
            <person name="Qu G."/>
        </authorList>
    </citation>
    <scope>NUCLEOTIDE SEQUENCE</scope>
    <source>
        <strain evidence="1">C.B.Clarke</strain>
        <tissue evidence="1">Leaf</tissue>
    </source>
</reference>
<dbReference type="Gene3D" id="3.30.420.10">
    <property type="entry name" value="Ribonuclease H-like superfamily/Ribonuclease H"/>
    <property type="match status" value="1"/>
</dbReference>